<evidence type="ECO:0000256" key="1">
    <source>
        <dbReference type="ARBA" id="ARBA00007865"/>
    </source>
</evidence>
<dbReference type="AlphaFoldDB" id="A0A139AN47"/>
<dbReference type="OrthoDB" id="5396at2759"/>
<protein>
    <recommendedName>
        <fullName evidence="4">Cyclase</fullName>
    </recommendedName>
</protein>
<organism evidence="2 3">
    <name type="scientific">Gonapodya prolifera (strain JEL478)</name>
    <name type="common">Monoblepharis prolifera</name>
    <dbReference type="NCBI Taxonomy" id="1344416"/>
    <lineage>
        <taxon>Eukaryota</taxon>
        <taxon>Fungi</taxon>
        <taxon>Fungi incertae sedis</taxon>
        <taxon>Chytridiomycota</taxon>
        <taxon>Chytridiomycota incertae sedis</taxon>
        <taxon>Monoblepharidomycetes</taxon>
        <taxon>Monoblepharidales</taxon>
        <taxon>Gonapodyaceae</taxon>
        <taxon>Gonapodya</taxon>
    </lineage>
</organism>
<dbReference type="InterPro" id="IPR007325">
    <property type="entry name" value="KFase/CYL"/>
</dbReference>
<reference evidence="2 3" key="1">
    <citation type="journal article" date="2015" name="Genome Biol. Evol.">
        <title>Phylogenomic analyses indicate that early fungi evolved digesting cell walls of algal ancestors of land plants.</title>
        <authorList>
            <person name="Chang Y."/>
            <person name="Wang S."/>
            <person name="Sekimoto S."/>
            <person name="Aerts A.L."/>
            <person name="Choi C."/>
            <person name="Clum A."/>
            <person name="LaButti K.M."/>
            <person name="Lindquist E.A."/>
            <person name="Yee Ngan C."/>
            <person name="Ohm R.A."/>
            <person name="Salamov A.A."/>
            <person name="Grigoriev I.V."/>
            <person name="Spatafora J.W."/>
            <person name="Berbee M.L."/>
        </authorList>
    </citation>
    <scope>NUCLEOTIDE SEQUENCE [LARGE SCALE GENOMIC DNA]</scope>
    <source>
        <strain evidence="2 3">JEL478</strain>
    </source>
</reference>
<dbReference type="STRING" id="1344416.A0A139AN47"/>
<proteinExistence type="inferred from homology"/>
<name>A0A139AN47_GONPJ</name>
<dbReference type="PANTHER" id="PTHR34861:SF10">
    <property type="entry name" value="CYCLASE"/>
    <property type="match status" value="1"/>
</dbReference>
<gene>
    <name evidence="2" type="ORF">M427DRAFT_53999</name>
</gene>
<accession>A0A139AN47</accession>
<dbReference type="GO" id="GO:0004061">
    <property type="term" value="F:arylformamidase activity"/>
    <property type="evidence" value="ECO:0007669"/>
    <property type="project" value="InterPro"/>
</dbReference>
<comment type="similarity">
    <text evidence="1">Belongs to the Cyclase 1 superfamily.</text>
</comment>
<dbReference type="EMBL" id="KQ965743">
    <property type="protein sequence ID" value="KXS18166.1"/>
    <property type="molecule type" value="Genomic_DNA"/>
</dbReference>
<dbReference type="SUPFAM" id="SSF102198">
    <property type="entry name" value="Putative cyclase"/>
    <property type="match status" value="1"/>
</dbReference>
<dbReference type="PANTHER" id="PTHR34861">
    <property type="match status" value="1"/>
</dbReference>
<evidence type="ECO:0008006" key="4">
    <source>
        <dbReference type="Google" id="ProtNLM"/>
    </source>
</evidence>
<dbReference type="Pfam" id="PF04199">
    <property type="entry name" value="Cyclase"/>
    <property type="match status" value="1"/>
</dbReference>
<sequence length="336" mass="37830">MAKWDIEKDVLPSFSDFPLDKDHPPLAAWSLWGKDDQYGTLNLLTPARVKEASSLVKSGDIFPLNWKLELPNPPLFHRSVLKHEVIRTVQEPAVFDDVYHNFNTQTSTQWDCFHHFAGHLGEPAAGSPHKNTFYQGKTPEDVPNLPGVAAWAQRGIAGRAVLLDYRRWALKNGIQYSPGTNHEITLANLKKVAEDQGVTFKTGDILLIRSGWIEWYESLSQVEREKYAAITEIEIAGLENTVEMLQWLWNNHFGAVAGDQTALECVGPLPEGSKSVRWLLHLHLLSQWGSPIGEMFYLEKLADACAKNKRWEFFFTSAPLNKEHGIASPPNAIAIL</sequence>
<keyword evidence="3" id="KW-1185">Reference proteome</keyword>
<dbReference type="GO" id="GO:0019441">
    <property type="term" value="P:L-tryptophan catabolic process to kynurenine"/>
    <property type="evidence" value="ECO:0007669"/>
    <property type="project" value="InterPro"/>
</dbReference>
<dbReference type="OMA" id="RWIWDHH"/>
<evidence type="ECO:0000313" key="3">
    <source>
        <dbReference type="Proteomes" id="UP000070544"/>
    </source>
</evidence>
<dbReference type="InterPro" id="IPR037175">
    <property type="entry name" value="KFase_sf"/>
</dbReference>
<dbReference type="Gene3D" id="3.50.30.50">
    <property type="entry name" value="Putative cyclase"/>
    <property type="match status" value="1"/>
</dbReference>
<dbReference type="Proteomes" id="UP000070544">
    <property type="component" value="Unassembled WGS sequence"/>
</dbReference>
<evidence type="ECO:0000313" key="2">
    <source>
        <dbReference type="EMBL" id="KXS18166.1"/>
    </source>
</evidence>